<dbReference type="GO" id="GO:0016616">
    <property type="term" value="F:oxidoreductase activity, acting on the CH-OH group of donors, NAD or NADP as acceptor"/>
    <property type="evidence" value="ECO:0007669"/>
    <property type="project" value="TreeGrafter"/>
</dbReference>
<dbReference type="InterPro" id="IPR036291">
    <property type="entry name" value="NAD(P)-bd_dom_sf"/>
</dbReference>
<dbReference type="OrthoDB" id="9786703at2"/>
<feature type="domain" description="6-phosphogluconate dehydrogenase NADP-binding" evidence="4">
    <location>
        <begin position="6"/>
        <end position="159"/>
    </location>
</feature>
<dbReference type="InterPro" id="IPR013328">
    <property type="entry name" value="6PGD_dom2"/>
</dbReference>
<name>A0A553GZC1_9PSED</name>
<dbReference type="GO" id="GO:0050661">
    <property type="term" value="F:NADP binding"/>
    <property type="evidence" value="ECO:0007669"/>
    <property type="project" value="InterPro"/>
</dbReference>
<dbReference type="InterPro" id="IPR002204">
    <property type="entry name" value="3-OH-isobutyrate_DH-rel_CS"/>
</dbReference>
<evidence type="ECO:0000313" key="6">
    <source>
        <dbReference type="EMBL" id="TRX74836.1"/>
    </source>
</evidence>
<dbReference type="Gene3D" id="3.40.50.720">
    <property type="entry name" value="NAD(P)-binding Rossmann-like Domain"/>
    <property type="match status" value="1"/>
</dbReference>
<feature type="domain" description="3-hydroxyisobutyrate dehydrogenase-like NAD-binding" evidence="5">
    <location>
        <begin position="166"/>
        <end position="287"/>
    </location>
</feature>
<dbReference type="InterPro" id="IPR008927">
    <property type="entry name" value="6-PGluconate_DH-like_C_sf"/>
</dbReference>
<evidence type="ECO:0000256" key="3">
    <source>
        <dbReference type="PIRSR" id="PIRSR000103-1"/>
    </source>
</evidence>
<comment type="caution">
    <text evidence="6">The sequence shown here is derived from an EMBL/GenBank/DDBJ whole genome shotgun (WGS) entry which is preliminary data.</text>
</comment>
<dbReference type="Pfam" id="PF03446">
    <property type="entry name" value="NAD_binding_2"/>
    <property type="match status" value="1"/>
</dbReference>
<dbReference type="GO" id="GO:0051287">
    <property type="term" value="F:NAD binding"/>
    <property type="evidence" value="ECO:0007669"/>
    <property type="project" value="InterPro"/>
</dbReference>
<dbReference type="SUPFAM" id="SSF48179">
    <property type="entry name" value="6-phosphogluconate dehydrogenase C-terminal domain-like"/>
    <property type="match status" value="1"/>
</dbReference>
<accession>A0A553GZC1</accession>
<dbReference type="Proteomes" id="UP000315235">
    <property type="component" value="Unassembled WGS sequence"/>
</dbReference>
<dbReference type="InterPro" id="IPR015815">
    <property type="entry name" value="HIBADH-related"/>
</dbReference>
<keyword evidence="1" id="KW-0560">Oxidoreductase</keyword>
<sequence length="297" mass="30560">MKTEVIGFVGLGRMGAPMARRLLEAGHPLVVFDTQPGAVAELVRLGARGAADAREVGAEADLVFTSLPTPAVVRAVAAGEQGIAAGGRVKTLVDLSTIGPRAAGEIAVALGEQGVAWVEAPVSGGIKGAEAGTLAVMVACPEPLFEALAPILQRLGKLFFTGERPGLAQTAKLANNLLSAAAMVISSEAMVMGVKAGLDPQVLLDIINAGSGRNSATVDKIPRAVLSRRFDYGFATELSYKDTRLCIDEAEAMGVPMPVGGLIRQMLAATHAKYGPASDFTSVARIYEEWAGVAIGG</sequence>
<dbReference type="AlphaFoldDB" id="A0A553GZC1"/>
<evidence type="ECO:0000313" key="7">
    <source>
        <dbReference type="Proteomes" id="UP000315235"/>
    </source>
</evidence>
<keyword evidence="7" id="KW-1185">Reference proteome</keyword>
<dbReference type="InterPro" id="IPR006115">
    <property type="entry name" value="6PGDH_NADP-bd"/>
</dbReference>
<dbReference type="PROSITE" id="PS00895">
    <property type="entry name" value="3_HYDROXYISOBUT_DH"/>
    <property type="match status" value="1"/>
</dbReference>
<reference evidence="6 7" key="1">
    <citation type="submission" date="2019-07" db="EMBL/GenBank/DDBJ databases">
        <title>Pseudomonas mangiferae sp. nov., isolated from bark of mango tree in Thailand.</title>
        <authorList>
            <person name="Srisuk N."/>
            <person name="Anurat P."/>
        </authorList>
    </citation>
    <scope>NUCLEOTIDE SEQUENCE [LARGE SCALE GENOMIC DNA]</scope>
    <source>
        <strain evidence="6 7">DMKU_BBB3-04</strain>
    </source>
</reference>
<dbReference type="Gene3D" id="1.10.1040.10">
    <property type="entry name" value="N-(1-d-carboxylethyl)-l-norvaline Dehydrogenase, domain 2"/>
    <property type="match status" value="1"/>
</dbReference>
<dbReference type="GO" id="GO:0016054">
    <property type="term" value="P:organic acid catabolic process"/>
    <property type="evidence" value="ECO:0007669"/>
    <property type="project" value="UniProtKB-ARBA"/>
</dbReference>
<evidence type="ECO:0000256" key="2">
    <source>
        <dbReference type="ARBA" id="ARBA00023027"/>
    </source>
</evidence>
<dbReference type="PIRSF" id="PIRSF000103">
    <property type="entry name" value="HIBADH"/>
    <property type="match status" value="1"/>
</dbReference>
<dbReference type="RefSeq" id="WP_143488138.1">
    <property type="nucleotide sequence ID" value="NZ_VJOY01000006.1"/>
</dbReference>
<evidence type="ECO:0000259" key="5">
    <source>
        <dbReference type="Pfam" id="PF14833"/>
    </source>
</evidence>
<dbReference type="Pfam" id="PF14833">
    <property type="entry name" value="NAD_binding_11"/>
    <property type="match status" value="1"/>
</dbReference>
<feature type="active site" evidence="3">
    <location>
        <position position="172"/>
    </location>
</feature>
<dbReference type="EMBL" id="VJOY01000006">
    <property type="protein sequence ID" value="TRX74836.1"/>
    <property type="molecule type" value="Genomic_DNA"/>
</dbReference>
<dbReference type="PANTHER" id="PTHR22981">
    <property type="entry name" value="3-HYDROXYISOBUTYRATE DEHYDROGENASE-RELATED"/>
    <property type="match status" value="1"/>
</dbReference>
<organism evidence="6 7">
    <name type="scientific">Pseudomonas mangiferae</name>
    <dbReference type="NCBI Taxonomy" id="2593654"/>
    <lineage>
        <taxon>Bacteria</taxon>
        <taxon>Pseudomonadati</taxon>
        <taxon>Pseudomonadota</taxon>
        <taxon>Gammaproteobacteria</taxon>
        <taxon>Pseudomonadales</taxon>
        <taxon>Pseudomonadaceae</taxon>
        <taxon>Pseudomonas</taxon>
    </lineage>
</organism>
<dbReference type="SUPFAM" id="SSF51735">
    <property type="entry name" value="NAD(P)-binding Rossmann-fold domains"/>
    <property type="match status" value="1"/>
</dbReference>
<evidence type="ECO:0000256" key="1">
    <source>
        <dbReference type="ARBA" id="ARBA00023002"/>
    </source>
</evidence>
<dbReference type="PANTHER" id="PTHR22981:SF7">
    <property type="entry name" value="3-HYDROXYISOBUTYRATE DEHYDROGENASE, MITOCHONDRIAL"/>
    <property type="match status" value="1"/>
</dbReference>
<protein>
    <submittedName>
        <fullName evidence="6">NAD(P)-dependent oxidoreductase</fullName>
    </submittedName>
</protein>
<gene>
    <name evidence="6" type="ORF">FM069_09910</name>
</gene>
<proteinExistence type="predicted"/>
<evidence type="ECO:0000259" key="4">
    <source>
        <dbReference type="Pfam" id="PF03446"/>
    </source>
</evidence>
<dbReference type="InterPro" id="IPR029154">
    <property type="entry name" value="HIBADH-like_NADP-bd"/>
</dbReference>
<keyword evidence="2" id="KW-0520">NAD</keyword>